<evidence type="ECO:0008006" key="14">
    <source>
        <dbReference type="Google" id="ProtNLM"/>
    </source>
</evidence>
<dbReference type="PANTHER" id="PTHR10887">
    <property type="entry name" value="DNA2/NAM7 HELICASE FAMILY"/>
    <property type="match status" value="1"/>
</dbReference>
<reference evidence="12 13" key="1">
    <citation type="journal article" name="Sci. Rep.">
        <title>Telomere-to-telomere assembled and centromere annotated genomes of the two main subspecies of the button mushroom Agaricus bisporus reveal especially polymorphic chromosome ends.</title>
        <authorList>
            <person name="Sonnenberg A.S.M."/>
            <person name="Sedaghat-Telgerd N."/>
            <person name="Lavrijssen B."/>
            <person name="Ohm R.A."/>
            <person name="Hendrickx P.M."/>
            <person name="Scholtmeijer K."/>
            <person name="Baars J.J.P."/>
            <person name="van Peer A."/>
        </authorList>
    </citation>
    <scope>NUCLEOTIDE SEQUENCE [LARGE SCALE GENOMIC DNA]</scope>
    <source>
        <strain evidence="12 13">H119_p4</strain>
    </source>
</reference>
<feature type="region of interest" description="Disordered" evidence="7">
    <location>
        <begin position="1819"/>
        <end position="1927"/>
    </location>
</feature>
<evidence type="ECO:0000313" key="12">
    <source>
        <dbReference type="EMBL" id="KAF7768141.1"/>
    </source>
</evidence>
<feature type="compositionally biased region" description="Polar residues" evidence="7">
    <location>
        <begin position="951"/>
        <end position="965"/>
    </location>
</feature>
<dbReference type="PANTHER" id="PTHR10887:SF495">
    <property type="entry name" value="HELICASE SENATAXIN ISOFORM X1-RELATED"/>
    <property type="match status" value="1"/>
</dbReference>
<dbReference type="SUPFAM" id="SSF48371">
    <property type="entry name" value="ARM repeat"/>
    <property type="match status" value="1"/>
</dbReference>
<evidence type="ECO:0000256" key="3">
    <source>
        <dbReference type="ARBA" id="ARBA00022801"/>
    </source>
</evidence>
<dbReference type="CDD" id="cd18042">
    <property type="entry name" value="DEXXQc_SETX"/>
    <property type="match status" value="1"/>
</dbReference>
<dbReference type="InterPro" id="IPR041679">
    <property type="entry name" value="DNA2/NAM7-like_C"/>
</dbReference>
<feature type="domain" description="Helicase SEN1 beta-barrel" evidence="11">
    <location>
        <begin position="1155"/>
        <end position="1249"/>
    </location>
</feature>
<evidence type="ECO:0000256" key="5">
    <source>
        <dbReference type="ARBA" id="ARBA00022840"/>
    </source>
</evidence>
<dbReference type="SUPFAM" id="SSF52540">
    <property type="entry name" value="P-loop containing nucleoside triphosphate hydrolases"/>
    <property type="match status" value="1"/>
</dbReference>
<evidence type="ECO:0000259" key="9">
    <source>
        <dbReference type="Pfam" id="PF13086"/>
    </source>
</evidence>
<comment type="similarity">
    <text evidence="1">Belongs to the DNA2/NAM7 helicase family.</text>
</comment>
<dbReference type="Pfam" id="PF23576">
    <property type="entry name" value="SEN1_barrel"/>
    <property type="match status" value="1"/>
</dbReference>
<organism evidence="12 13">
    <name type="scientific">Agaricus bisporus var. burnettii</name>
    <dbReference type="NCBI Taxonomy" id="192524"/>
    <lineage>
        <taxon>Eukaryota</taxon>
        <taxon>Fungi</taxon>
        <taxon>Dikarya</taxon>
        <taxon>Basidiomycota</taxon>
        <taxon>Agaricomycotina</taxon>
        <taxon>Agaricomycetes</taxon>
        <taxon>Agaricomycetidae</taxon>
        <taxon>Agaricales</taxon>
        <taxon>Agaricineae</taxon>
        <taxon>Agaricaceae</taxon>
        <taxon>Agaricus</taxon>
    </lineage>
</organism>
<dbReference type="Pfam" id="PF12726">
    <property type="entry name" value="SEN1_N"/>
    <property type="match status" value="1"/>
</dbReference>
<evidence type="ECO:0000259" key="8">
    <source>
        <dbReference type="Pfam" id="PF12726"/>
    </source>
</evidence>
<evidence type="ECO:0000313" key="13">
    <source>
        <dbReference type="Proteomes" id="UP000629468"/>
    </source>
</evidence>
<evidence type="ECO:0000259" key="10">
    <source>
        <dbReference type="Pfam" id="PF13087"/>
    </source>
</evidence>
<evidence type="ECO:0000256" key="7">
    <source>
        <dbReference type="SAM" id="MobiDB-lite"/>
    </source>
</evidence>
<feature type="compositionally biased region" description="Basic and acidic residues" evidence="7">
    <location>
        <begin position="1002"/>
        <end position="1011"/>
    </location>
</feature>
<dbReference type="InterPro" id="IPR016024">
    <property type="entry name" value="ARM-type_fold"/>
</dbReference>
<feature type="compositionally biased region" description="Basic and acidic residues" evidence="7">
    <location>
        <begin position="920"/>
        <end position="950"/>
    </location>
</feature>
<dbReference type="GO" id="GO:0001147">
    <property type="term" value="F:transcription termination site sequence-specific DNA binding"/>
    <property type="evidence" value="ECO:0007669"/>
    <property type="project" value="TreeGrafter"/>
</dbReference>
<dbReference type="EMBL" id="JABXXO010000010">
    <property type="protein sequence ID" value="KAF7768141.1"/>
    <property type="molecule type" value="Genomic_DNA"/>
</dbReference>
<dbReference type="InterPro" id="IPR047187">
    <property type="entry name" value="SF1_C_Upf1"/>
</dbReference>
<name>A0A8H7EYZ8_AGABI</name>
<comment type="caution">
    <text evidence="12">The sequence shown here is derived from an EMBL/GenBank/DDBJ whole genome shotgun (WGS) entry which is preliminary data.</text>
</comment>
<dbReference type="CDD" id="cd18808">
    <property type="entry name" value="SF1_C_Upf1"/>
    <property type="match status" value="1"/>
</dbReference>
<protein>
    <recommendedName>
        <fullName evidence="14">UvrD-like helicase ATP-binding domain-containing protein</fullName>
    </recommendedName>
</protein>
<dbReference type="InterPro" id="IPR024481">
    <property type="entry name" value="Helicase_Sen1_N"/>
</dbReference>
<dbReference type="Proteomes" id="UP000629468">
    <property type="component" value="Unassembled WGS sequence"/>
</dbReference>
<dbReference type="GO" id="GO:0006369">
    <property type="term" value="P:termination of RNA polymerase II transcription"/>
    <property type="evidence" value="ECO:0007669"/>
    <property type="project" value="TreeGrafter"/>
</dbReference>
<evidence type="ECO:0000256" key="4">
    <source>
        <dbReference type="ARBA" id="ARBA00022806"/>
    </source>
</evidence>
<keyword evidence="2" id="KW-0547">Nucleotide-binding</keyword>
<dbReference type="Pfam" id="PF13086">
    <property type="entry name" value="AAA_11"/>
    <property type="match status" value="1"/>
</dbReference>
<evidence type="ECO:0000256" key="2">
    <source>
        <dbReference type="ARBA" id="ARBA00022741"/>
    </source>
</evidence>
<keyword evidence="5" id="KW-0067">ATP-binding</keyword>
<dbReference type="InterPro" id="IPR041677">
    <property type="entry name" value="DNA2/NAM7_AAA_11"/>
</dbReference>
<feature type="domain" description="Helicase Sen1 N-terminal" evidence="8">
    <location>
        <begin position="78"/>
        <end position="843"/>
    </location>
</feature>
<evidence type="ECO:0000256" key="1">
    <source>
        <dbReference type="ARBA" id="ARBA00007913"/>
    </source>
</evidence>
<feature type="compositionally biased region" description="Basic and acidic residues" evidence="7">
    <location>
        <begin position="1845"/>
        <end position="1854"/>
    </location>
</feature>
<keyword evidence="6" id="KW-0175">Coiled coil</keyword>
<dbReference type="FunFam" id="3.40.50.300:FF:000326">
    <property type="entry name" value="P-loop containing nucleoside triphosphate hydrolase"/>
    <property type="match status" value="1"/>
</dbReference>
<evidence type="ECO:0000256" key="6">
    <source>
        <dbReference type="SAM" id="Coils"/>
    </source>
</evidence>
<dbReference type="InterPro" id="IPR027417">
    <property type="entry name" value="P-loop_NTPase"/>
</dbReference>
<dbReference type="GO" id="GO:0016604">
    <property type="term" value="C:nuclear body"/>
    <property type="evidence" value="ECO:0007669"/>
    <property type="project" value="TreeGrafter"/>
</dbReference>
<feature type="compositionally biased region" description="Polar residues" evidence="7">
    <location>
        <begin position="1857"/>
        <end position="1883"/>
    </location>
</feature>
<dbReference type="GO" id="GO:0005694">
    <property type="term" value="C:chromosome"/>
    <property type="evidence" value="ECO:0007669"/>
    <property type="project" value="UniProtKB-ARBA"/>
</dbReference>
<feature type="compositionally biased region" description="Low complexity" evidence="7">
    <location>
        <begin position="1012"/>
        <end position="1025"/>
    </location>
</feature>
<feature type="region of interest" description="Disordered" evidence="7">
    <location>
        <begin position="919"/>
        <end position="1034"/>
    </location>
</feature>
<dbReference type="InterPro" id="IPR045055">
    <property type="entry name" value="DNA2/NAM7-like"/>
</dbReference>
<sequence length="1927" mass="216131">MENKDIPKLLEHLRDDPVDNTGVTDQILGRIYNYLLAVSKDADGKLHWFCQRASSTTIGAASFLLRLFAYDGSEAETWRGHLNTCFVGCCDCIVAFEEVKRTSRMTYFAKFSSAIMDNFWTTFDSWDVEQMLKSLERFGITSANSYPMTQTLSDIPAPIVLRIMSNWAIFSDLQIQNIISSIPPRAIFQDWPTAIVPPGVFVLLVEGTSVVRQWAISQLSHYPSGPITADNFTESHMKALEALVYGVTSRDSPGSSSGPFSSLHFAQNIPEIWAGLNSALRFVPVEYLKRNNRCKVDIRKLVTLHLSDTDIHFVEILYSFNFLLKRLEASFWENEPSEYPITVFDVIKNNSAFSNLLQKPDSSGSANGKSRYLSWIFEYFHSVQKIEVIYDTVVAKISDFLLEELQHERFGDARSHILESAARFLSSILAKASGQSDTKAKEALLSVMDIHANTLTRIAFHRDYDKPQWSRARHALRDLLDGILLSDVQQTSFTITEACRLLGLIVLKKPPNQISALSIRTGLWPKVYQSIHRQDPDGLARVLILVSEISHINVLNESTFGSLSSATNIGKAYANGGAVVAAINSALSAHRAGFLGAVRNFADLSTSSQLSDVLRRPKVGKAVLLLLLSPVDDLRTTATTLVGQAFDVDGRLECIRALLDNLPDPSIDGLVEFLNRFCAYAPTVPEACSLSKSLVQCFTDVIEALCSGAGGLLRRPQFLRCDDIHGPASRMIELWVLMSKAIAVIFKRTPAWSIYFDNEEMVEWMRDALIFGRDMLAQWQVIESAANAFNRRQQGRSTGTASVTVDRLSETGQKMISSFQDVLTELTRWLRLTDEELLHQSFSLLQSLLDLFRKTGIRPCEAAFSKLTKYVDSARKDINHTRSRLDTSRITALEEALAVYTDEDEIKIISEQTFKKSHKPVKEKFSIHEPTKRPDSSLSLRKETKAEKQSIFKQKQTKSTIANSLSEKDGAKGNRNVAALSMPGKSDLTLSSAAEKQVFNRRPTEKVRYKNEAGTALASESSSESDGSESDAPAGGLASLAKKFAKSPKIRKPVERKQIKILPTASMAEDIRMVRFKQREEAQRAKKRMRPDISGLHRTLLSWNYDHDGPMPPGFETKLDPIPDIFMDLNHYRRVFEPLLMLECWAQIVQAKDEPQETLECKITSKQYADEWLELDIVYESNVRKDYYLSQETDVVLLRNPHTNDGVMAKTKSFTSNYQGVQASLRCYLKDGARDPGLQISTSWRISKVFSLSTLHREYAALQSLPYYDFVNTILRPRLQNVELSNKQEIRKTMSDFNINEPQAIAVLKSMATNGFSLIQGPPGTGKTSTICGLVSLALSKRNRPAVPIQIGKGPTERPPLPKVLLCAPSNAAIDEIARRIKDGYRGPEKRGEAIKVVRIGTEQSMNSSVKDVSLDHLVDLEIDPPNSGDSSGEIITIRKELEGIRVKKDQLHRKLEEDPNTAQLATIQSEIAQLNARRSSLAGRMDRLKDEQKSASRTLDALRRSTRQKILLEADVICSTLSGAGHEIIERLDFDMIIVDESAQAIELSTLIPLKYSCQRCILVGDPQQLPPTVLSQEASKYRYNQSLFVRMQRSQPDAVHLLSIQYRMHPEISQLPSSVFYQGRLNDGPSMAEKTAQPWHKNAHFGIYKFFNVSKGLEEMSRHSIKNLAECHVAVALFNRLRREYGQDMSDIDYRVGIVSMYRAQIAELKRQFEQRFGKEILSRVDFNTVDGFQGQEKDIIILSCVRAGPGLQTVGFLSDVRRMNVALTRAKSSLYILGNAATLERSDPNWRKIVGDARGRSRLVEADHTYFIKPISTLNNRHGPKSPKSIPEEIPQSLPDLFKPKELKDAQPSKPASTTKLPTNSASANSDVNNEPQKSQVIGVKRPAEESLSTKQENVKRPAPPPIKRPKKAPNIFIPKNKKT</sequence>
<dbReference type="Gene3D" id="3.40.50.300">
    <property type="entry name" value="P-loop containing nucleotide triphosphate hydrolases"/>
    <property type="match status" value="2"/>
</dbReference>
<proteinExistence type="inferred from homology"/>
<dbReference type="GO" id="GO:0004386">
    <property type="term" value="F:helicase activity"/>
    <property type="evidence" value="ECO:0007669"/>
    <property type="project" value="UniProtKB-KW"/>
</dbReference>
<feature type="domain" description="DNA2/NAM7 helicase-like C-terminal" evidence="10">
    <location>
        <begin position="1585"/>
        <end position="1783"/>
    </location>
</feature>
<keyword evidence="4" id="KW-0347">Helicase</keyword>
<dbReference type="GO" id="GO:0016787">
    <property type="term" value="F:hydrolase activity"/>
    <property type="evidence" value="ECO:0007669"/>
    <property type="project" value="UniProtKB-KW"/>
</dbReference>
<keyword evidence="3" id="KW-0378">Hydrolase</keyword>
<evidence type="ECO:0000259" key="11">
    <source>
        <dbReference type="Pfam" id="PF23576"/>
    </source>
</evidence>
<feature type="coiled-coil region" evidence="6">
    <location>
        <begin position="1472"/>
        <end position="1506"/>
    </location>
</feature>
<dbReference type="Pfam" id="PF13087">
    <property type="entry name" value="AAA_12"/>
    <property type="match status" value="1"/>
</dbReference>
<feature type="domain" description="DNA2/NAM7 helicase helicase" evidence="9">
    <location>
        <begin position="1299"/>
        <end position="1578"/>
    </location>
</feature>
<gene>
    <name evidence="12" type="ORF">Agabi119p4_7384</name>
</gene>
<accession>A0A8H7EYZ8</accession>
<dbReference type="InterPro" id="IPR056474">
    <property type="entry name" value="SEN1_barrel"/>
</dbReference>
<dbReference type="GO" id="GO:0005524">
    <property type="term" value="F:ATP binding"/>
    <property type="evidence" value="ECO:0007669"/>
    <property type="project" value="UniProtKB-KW"/>
</dbReference>